<sequence length="319" mass="35321">MMASSDPTVSFDETDSRRDEMHSAIDQWIDDLVTATEDARASEAFQAWLDVQSRFHDYSARNTMLITQQQPDARRVAGYRAWQEEFDRQVQEGASAIWIWAPIITTRCPECENAPSYHADSDCEYDATPPEEWDEGVVGFRPVPVFDISQTEGEPLPELDHEATGEAGDLVERLIDAASQLGASVEIVADGAWEHGDANGICRPARGPGETPVIEVRDRSNRADLARTLVHEYAHAQLHVGVDDETERAKREVEAEAVAYVVARACGVDASGSAFYLASWAGDDTTVIRERLERISSTAETIHTAIDEAYPCRDSPHDT</sequence>
<keyword evidence="2" id="KW-1185">Reference proteome</keyword>
<dbReference type="AlphaFoldDB" id="A0A6B0SQL4"/>
<accession>A0A6B0SQL4</accession>
<organism evidence="1 2">
    <name type="scientific">Halobaculum saliterrae</name>
    <dbReference type="NCBI Taxonomy" id="2073113"/>
    <lineage>
        <taxon>Archaea</taxon>
        <taxon>Methanobacteriati</taxon>
        <taxon>Methanobacteriota</taxon>
        <taxon>Stenosarchaea group</taxon>
        <taxon>Halobacteria</taxon>
        <taxon>Halobacteriales</taxon>
        <taxon>Haloferacaceae</taxon>
        <taxon>Halobaculum</taxon>
    </lineage>
</organism>
<proteinExistence type="predicted"/>
<gene>
    <name evidence="1" type="ORF">GRX01_05510</name>
</gene>
<comment type="caution">
    <text evidence="1">The sequence shown here is derived from an EMBL/GenBank/DDBJ whole genome shotgun (WGS) entry which is preliminary data.</text>
</comment>
<dbReference type="OrthoDB" id="336062at2157"/>
<reference evidence="1 2" key="1">
    <citation type="submission" date="2019-12" db="EMBL/GenBank/DDBJ databases">
        <title>Isolation and characterization of three novel carbon monoxide-oxidizing members of Halobacteria from salione crusts and soils.</title>
        <authorList>
            <person name="Myers M.R."/>
            <person name="King G.M."/>
        </authorList>
    </citation>
    <scope>NUCLEOTIDE SEQUENCE [LARGE SCALE GENOMIC DNA]</scope>
    <source>
        <strain evidence="1 2">WSA2</strain>
    </source>
</reference>
<evidence type="ECO:0000313" key="1">
    <source>
        <dbReference type="EMBL" id="MXR40797.1"/>
    </source>
</evidence>
<evidence type="ECO:0000313" key="2">
    <source>
        <dbReference type="Proteomes" id="UP000437065"/>
    </source>
</evidence>
<dbReference type="RefSeq" id="WP_159664277.1">
    <property type="nucleotide sequence ID" value="NZ_WUUS01000003.1"/>
</dbReference>
<dbReference type="EMBL" id="WUUS01000003">
    <property type="protein sequence ID" value="MXR40797.1"/>
    <property type="molecule type" value="Genomic_DNA"/>
</dbReference>
<dbReference type="Proteomes" id="UP000437065">
    <property type="component" value="Unassembled WGS sequence"/>
</dbReference>
<protein>
    <submittedName>
        <fullName evidence="1">DUF955 domain-containing protein</fullName>
    </submittedName>
</protein>
<name>A0A6B0SQL4_9EURY</name>